<gene>
    <name evidence="1" type="ORF">N2K95_09460</name>
</gene>
<protein>
    <submittedName>
        <fullName evidence="1">Uncharacterized protein</fullName>
    </submittedName>
</protein>
<evidence type="ECO:0000313" key="2">
    <source>
        <dbReference type="Proteomes" id="UP001059859"/>
    </source>
</evidence>
<accession>A0ABY5YQE0</accession>
<dbReference type="RefSeq" id="WP_260651362.1">
    <property type="nucleotide sequence ID" value="NZ_CP104275.1"/>
</dbReference>
<dbReference type="EMBL" id="CP104275">
    <property type="protein sequence ID" value="UWX95925.1"/>
    <property type="molecule type" value="Genomic_DNA"/>
</dbReference>
<dbReference type="Proteomes" id="UP001059859">
    <property type="component" value="Chromosome"/>
</dbReference>
<name>A0ABY5YQE0_9MICC</name>
<keyword evidence="2" id="KW-1185">Reference proteome</keyword>
<organism evidence="1 2">
    <name type="scientific">Arthrobacter zhaoxinii</name>
    <dbReference type="NCBI Taxonomy" id="2964616"/>
    <lineage>
        <taxon>Bacteria</taxon>
        <taxon>Bacillati</taxon>
        <taxon>Actinomycetota</taxon>
        <taxon>Actinomycetes</taxon>
        <taxon>Micrococcales</taxon>
        <taxon>Micrococcaceae</taxon>
        <taxon>Arthrobacter</taxon>
    </lineage>
</organism>
<evidence type="ECO:0000313" key="1">
    <source>
        <dbReference type="EMBL" id="UWX95925.1"/>
    </source>
</evidence>
<proteinExistence type="predicted"/>
<sequence length="279" mass="31032">MTLTVADLFPEAEGSERAWIHLGWGSRKETPEHVAARILPTLELLQDRFAVPSVRWQVTVGKTFDLRKEQPVPQDAAALARLVESPRQRDLPDADVSTGTLKARFTLFGGADPESGKLFEFEVEAGRSGPYLGNEITLRLPDGFVFGTPGKLAALFQRLVRIWQPETAALESRETLRAVWKRCDELGVRRSDPRLGYMNWFSLTGYGRPPFPLDARVRAFPDGTLICAQSWNAGSVADLYADLQVMGMMHDMPAVQVLAPPPTDDEQPHTDLKEHRGGN</sequence>
<reference evidence="1" key="1">
    <citation type="submission" date="2022-09" db="EMBL/GenBank/DDBJ databases">
        <title>Novel species in genus Arthrobacter.</title>
        <authorList>
            <person name="Liu Y."/>
        </authorList>
    </citation>
    <scope>NUCLEOTIDE SEQUENCE</scope>
    <source>
        <strain evidence="1">Zg-Y815</strain>
    </source>
</reference>